<protein>
    <submittedName>
        <fullName evidence="2">Agmatine deiminase family protein</fullName>
    </submittedName>
</protein>
<dbReference type="KEGG" id="salm:D0Y50_17555"/>
<gene>
    <name evidence="2" type="ORF">D0Y50_17555</name>
</gene>
<organism evidence="2 3">
    <name type="scientific">Salinimonas sediminis</name>
    <dbReference type="NCBI Taxonomy" id="2303538"/>
    <lineage>
        <taxon>Bacteria</taxon>
        <taxon>Pseudomonadati</taxon>
        <taxon>Pseudomonadota</taxon>
        <taxon>Gammaproteobacteria</taxon>
        <taxon>Alteromonadales</taxon>
        <taxon>Alteromonadaceae</taxon>
        <taxon>Alteromonas/Salinimonas group</taxon>
        <taxon>Salinimonas</taxon>
    </lineage>
</organism>
<dbReference type="AlphaFoldDB" id="A0A346NR41"/>
<dbReference type="PANTHER" id="PTHR31377:SF0">
    <property type="entry name" value="AGMATINE DEIMINASE-RELATED"/>
    <property type="match status" value="1"/>
</dbReference>
<dbReference type="Pfam" id="PF04371">
    <property type="entry name" value="PAD_porph"/>
    <property type="match status" value="1"/>
</dbReference>
<dbReference type="EMBL" id="CP031769">
    <property type="protein sequence ID" value="AXR07998.1"/>
    <property type="molecule type" value="Genomic_DNA"/>
</dbReference>
<dbReference type="Proteomes" id="UP000262073">
    <property type="component" value="Chromosome"/>
</dbReference>
<name>A0A346NR41_9ALTE</name>
<dbReference type="SUPFAM" id="SSF55909">
    <property type="entry name" value="Pentein"/>
    <property type="match status" value="1"/>
</dbReference>
<evidence type="ECO:0000256" key="1">
    <source>
        <dbReference type="ARBA" id="ARBA00022801"/>
    </source>
</evidence>
<dbReference type="GO" id="GO:0047632">
    <property type="term" value="F:agmatine deiminase activity"/>
    <property type="evidence" value="ECO:0007669"/>
    <property type="project" value="TreeGrafter"/>
</dbReference>
<keyword evidence="1" id="KW-0378">Hydrolase</keyword>
<keyword evidence="3" id="KW-1185">Reference proteome</keyword>
<accession>A0A346NR41</accession>
<proteinExistence type="predicted"/>
<sequence length="352" mass="39115">MITRSTLLPEWVTADAVLLAWPHEATDWAPWLETVRATYCQVIDAINQTGAGVILLCPPAQTEQVSKKFAAGARVLIIPAKYNDTWMRDYAFLTCESEMGREPVEFQFNGWGEKFDARLDNEVNQRYLSQLCRRPLRTSKVTAEGGALEIDAAGHLLSTAQCLQNPQRNGEMSLQQYRDTFTDVLGARAVTIFEQGHLEGDDTDGHIDTLVRFTPDSGLVIQACDNRPEDSHFAGLSALCQEVAASLPEHHQYRLPLPAMYNEDEERLPASYANFLICNETVLAPVYGQPEDAEALAVLQAAYPRFTIVPIDCAPLVQQFGSLHCISMQVPQHTLTDKVLTQLQAGVSIYAF</sequence>
<dbReference type="RefSeq" id="WP_117318222.1">
    <property type="nucleotide sequence ID" value="NZ_CP031769.1"/>
</dbReference>
<evidence type="ECO:0000313" key="2">
    <source>
        <dbReference type="EMBL" id="AXR07998.1"/>
    </source>
</evidence>
<dbReference type="Gene3D" id="3.75.10.10">
    <property type="entry name" value="L-arginine/glycine Amidinotransferase, Chain A"/>
    <property type="match status" value="1"/>
</dbReference>
<dbReference type="InterPro" id="IPR007466">
    <property type="entry name" value="Peptidyl-Arg-deiminase_porph"/>
</dbReference>
<evidence type="ECO:0000313" key="3">
    <source>
        <dbReference type="Proteomes" id="UP000262073"/>
    </source>
</evidence>
<dbReference type="OrthoDB" id="9808013at2"/>
<dbReference type="PANTHER" id="PTHR31377">
    <property type="entry name" value="AGMATINE DEIMINASE-RELATED"/>
    <property type="match status" value="1"/>
</dbReference>
<dbReference type="GO" id="GO:0009446">
    <property type="term" value="P:putrescine biosynthetic process"/>
    <property type="evidence" value="ECO:0007669"/>
    <property type="project" value="InterPro"/>
</dbReference>
<reference evidence="2 3" key="1">
    <citation type="submission" date="2018-08" db="EMBL/GenBank/DDBJ databases">
        <title>Salinimonas sediminis sp. nov., a piezophilic bacterium isolated from a deep-sea sediment sample from the New Britain Trench.</title>
        <authorList>
            <person name="Cao J."/>
        </authorList>
    </citation>
    <scope>NUCLEOTIDE SEQUENCE [LARGE SCALE GENOMIC DNA]</scope>
    <source>
        <strain evidence="2 3">N102</strain>
    </source>
</reference>
<dbReference type="GO" id="GO:0004668">
    <property type="term" value="F:protein-arginine deiminase activity"/>
    <property type="evidence" value="ECO:0007669"/>
    <property type="project" value="InterPro"/>
</dbReference>